<organism evidence="2 3">
    <name type="scientific">Gigaspora margarita</name>
    <dbReference type="NCBI Taxonomy" id="4874"/>
    <lineage>
        <taxon>Eukaryota</taxon>
        <taxon>Fungi</taxon>
        <taxon>Fungi incertae sedis</taxon>
        <taxon>Mucoromycota</taxon>
        <taxon>Glomeromycotina</taxon>
        <taxon>Glomeromycetes</taxon>
        <taxon>Diversisporales</taxon>
        <taxon>Gigasporaceae</taxon>
        <taxon>Gigaspora</taxon>
    </lineage>
</organism>
<evidence type="ECO:0000313" key="3">
    <source>
        <dbReference type="Proteomes" id="UP000789901"/>
    </source>
</evidence>
<feature type="region of interest" description="Disordered" evidence="1">
    <location>
        <begin position="63"/>
        <end position="84"/>
    </location>
</feature>
<feature type="compositionally biased region" description="Polar residues" evidence="1">
    <location>
        <begin position="75"/>
        <end position="84"/>
    </location>
</feature>
<sequence length="84" mass="9471">MDTEVAEAMHKCNSDGPLIIYVTKLYNSSNPLTFDAFGFSIDDEENIAIQEVLDVWIFESRKDELSEVESENSDDIGTSHNRLA</sequence>
<comment type="caution">
    <text evidence="2">The sequence shown here is derived from an EMBL/GenBank/DDBJ whole genome shotgun (WGS) entry which is preliminary data.</text>
</comment>
<proteinExistence type="predicted"/>
<gene>
    <name evidence="2" type="ORF">GMARGA_LOCUS23446</name>
</gene>
<name>A0ABN7VW30_GIGMA</name>
<reference evidence="2 3" key="1">
    <citation type="submission" date="2021-06" db="EMBL/GenBank/DDBJ databases">
        <authorList>
            <person name="Kallberg Y."/>
            <person name="Tangrot J."/>
            <person name="Rosling A."/>
        </authorList>
    </citation>
    <scope>NUCLEOTIDE SEQUENCE [LARGE SCALE GENOMIC DNA]</scope>
    <source>
        <strain evidence="2 3">120-4 pot B 10/14</strain>
    </source>
</reference>
<dbReference type="EMBL" id="CAJVQB010023747">
    <property type="protein sequence ID" value="CAG8802593.1"/>
    <property type="molecule type" value="Genomic_DNA"/>
</dbReference>
<keyword evidence="3" id="KW-1185">Reference proteome</keyword>
<protein>
    <submittedName>
        <fullName evidence="2">29436_t:CDS:1</fullName>
    </submittedName>
</protein>
<accession>A0ABN7VW30</accession>
<dbReference type="Proteomes" id="UP000789901">
    <property type="component" value="Unassembled WGS sequence"/>
</dbReference>
<evidence type="ECO:0000256" key="1">
    <source>
        <dbReference type="SAM" id="MobiDB-lite"/>
    </source>
</evidence>
<evidence type="ECO:0000313" key="2">
    <source>
        <dbReference type="EMBL" id="CAG8802593.1"/>
    </source>
</evidence>